<protein>
    <submittedName>
        <fullName evidence="2">Mucin-associated surface protein (MASP)</fullName>
    </submittedName>
</protein>
<sequence>MVTDKIKALAATKAKVAALEKSIAAELNRELAALPSRYGFESVDAFAAAVRAAQRGKGGRAAAKAQPAAGGKKRRKRAVITAETKSKVKSLVESGKTGAEIAKAVGISLPSVQNIKKALGLVKARK</sequence>
<organism evidence="2 3">
    <name type="scientific">Opitutus terrae (strain DSM 11246 / JCM 15787 / PB90-1)</name>
    <dbReference type="NCBI Taxonomy" id="452637"/>
    <lineage>
        <taxon>Bacteria</taxon>
        <taxon>Pseudomonadati</taxon>
        <taxon>Verrucomicrobiota</taxon>
        <taxon>Opitutia</taxon>
        <taxon>Opitutales</taxon>
        <taxon>Opitutaceae</taxon>
        <taxon>Opitutus</taxon>
    </lineage>
</organism>
<proteinExistence type="predicted"/>
<reference evidence="2 3" key="1">
    <citation type="journal article" date="2011" name="J. Bacteriol.">
        <title>Genome sequence of the verrucomicrobium Opitutus terrae PB90-1, an abundant inhabitant of rice paddy soil ecosystems.</title>
        <authorList>
            <person name="van Passel M.W."/>
            <person name="Kant R."/>
            <person name="Palva A."/>
            <person name="Copeland A."/>
            <person name="Lucas S."/>
            <person name="Lapidus A."/>
            <person name="Glavina del Rio T."/>
            <person name="Pitluck S."/>
            <person name="Goltsman E."/>
            <person name="Clum A."/>
            <person name="Sun H."/>
            <person name="Schmutz J."/>
            <person name="Larimer F.W."/>
            <person name="Land M.L."/>
            <person name="Hauser L."/>
            <person name="Kyrpides N."/>
            <person name="Mikhailova N."/>
            <person name="Richardson P.P."/>
            <person name="Janssen P.H."/>
            <person name="de Vos W.M."/>
            <person name="Smidt H."/>
        </authorList>
    </citation>
    <scope>NUCLEOTIDE SEQUENCE [LARGE SCALE GENOMIC DNA]</scope>
    <source>
        <strain evidence="3">DSM 11246 / JCM 15787 / PB90-1</strain>
    </source>
</reference>
<evidence type="ECO:0000313" key="2">
    <source>
        <dbReference type="EMBL" id="ACB76809.1"/>
    </source>
</evidence>
<dbReference type="InterPro" id="IPR009057">
    <property type="entry name" value="Homeodomain-like_sf"/>
</dbReference>
<evidence type="ECO:0000313" key="3">
    <source>
        <dbReference type="Proteomes" id="UP000007013"/>
    </source>
</evidence>
<name>B1ZVE2_OPITP</name>
<dbReference type="Gene3D" id="1.10.10.60">
    <property type="entry name" value="Homeodomain-like"/>
    <property type="match status" value="1"/>
</dbReference>
<dbReference type="Proteomes" id="UP000007013">
    <property type="component" value="Chromosome"/>
</dbReference>
<gene>
    <name evidence="2" type="ordered locus">Oter_3532</name>
</gene>
<feature type="region of interest" description="Disordered" evidence="1">
    <location>
        <begin position="57"/>
        <end position="80"/>
    </location>
</feature>
<keyword evidence="3" id="KW-1185">Reference proteome</keyword>
<feature type="compositionally biased region" description="Low complexity" evidence="1">
    <location>
        <begin position="57"/>
        <end position="70"/>
    </location>
</feature>
<evidence type="ECO:0000256" key="1">
    <source>
        <dbReference type="SAM" id="MobiDB-lite"/>
    </source>
</evidence>
<dbReference type="KEGG" id="ote:Oter_3532"/>
<dbReference type="eggNOG" id="ENOG502ZK0R">
    <property type="taxonomic scope" value="Bacteria"/>
</dbReference>
<accession>B1ZVE2</accession>
<dbReference type="AlphaFoldDB" id="B1ZVE2"/>
<dbReference type="EMBL" id="CP001032">
    <property type="protein sequence ID" value="ACB76809.1"/>
    <property type="molecule type" value="Genomic_DNA"/>
</dbReference>
<dbReference type="HOGENOM" id="CLU_1813858_0_0_0"/>
<dbReference type="SUPFAM" id="SSF46689">
    <property type="entry name" value="Homeodomain-like"/>
    <property type="match status" value="1"/>
</dbReference>